<dbReference type="Proteomes" id="UP001175227">
    <property type="component" value="Unassembled WGS sequence"/>
</dbReference>
<evidence type="ECO:0000256" key="1">
    <source>
        <dbReference type="SAM" id="SignalP"/>
    </source>
</evidence>
<feature type="signal peptide" evidence="1">
    <location>
        <begin position="1"/>
        <end position="19"/>
    </location>
</feature>
<evidence type="ECO:0000313" key="4">
    <source>
        <dbReference type="Proteomes" id="UP001175227"/>
    </source>
</evidence>
<gene>
    <name evidence="3" type="ORF">IW261DRAFT_1573269</name>
</gene>
<evidence type="ECO:0000313" key="3">
    <source>
        <dbReference type="EMBL" id="KAK0468959.1"/>
    </source>
</evidence>
<evidence type="ECO:0000259" key="2">
    <source>
        <dbReference type="Pfam" id="PF09994"/>
    </source>
</evidence>
<reference evidence="3" key="1">
    <citation type="submission" date="2023-06" db="EMBL/GenBank/DDBJ databases">
        <authorList>
            <consortium name="Lawrence Berkeley National Laboratory"/>
            <person name="Ahrendt S."/>
            <person name="Sahu N."/>
            <person name="Indic B."/>
            <person name="Wong-Bajracharya J."/>
            <person name="Merenyi Z."/>
            <person name="Ke H.-M."/>
            <person name="Monk M."/>
            <person name="Kocsube S."/>
            <person name="Drula E."/>
            <person name="Lipzen A."/>
            <person name="Balint B."/>
            <person name="Henrissat B."/>
            <person name="Andreopoulos B."/>
            <person name="Martin F.M."/>
            <person name="Harder C.B."/>
            <person name="Rigling D."/>
            <person name="Ford K.L."/>
            <person name="Foster G.D."/>
            <person name="Pangilinan J."/>
            <person name="Papanicolaou A."/>
            <person name="Barry K."/>
            <person name="LaButti K."/>
            <person name="Viragh M."/>
            <person name="Koriabine M."/>
            <person name="Yan M."/>
            <person name="Riley R."/>
            <person name="Champramary S."/>
            <person name="Plett K.L."/>
            <person name="Tsai I.J."/>
            <person name="Slot J."/>
            <person name="Sipos G."/>
            <person name="Plett J."/>
            <person name="Nagy L.G."/>
            <person name="Grigoriev I.V."/>
        </authorList>
    </citation>
    <scope>NUCLEOTIDE SEQUENCE</scope>
    <source>
        <strain evidence="3">ICMP 16352</strain>
    </source>
</reference>
<sequence length="166" mass="18987">MISIFLLLAIIVIFNNIEASKQPRTLVLCFDGTASGYEKDNTNVVKLFSLLKKDDSSQQLCYYQAGIGAFFAPGVVSPLLEWVVKNADQAVAWYLTEHVMYGYRFLIQNYRAEDRICMFGKRLQNINFIVVTGTLQAFPKAHIQRVLWLVGLLPRDNQEQIPFAYQ</sequence>
<keyword evidence="1" id="KW-0732">Signal</keyword>
<dbReference type="PANTHER" id="PTHR33840">
    <property type="match status" value="1"/>
</dbReference>
<dbReference type="InterPro" id="IPR018712">
    <property type="entry name" value="Tle1-like_cat"/>
</dbReference>
<accession>A0AA39U1R0</accession>
<proteinExistence type="predicted"/>
<dbReference type="Pfam" id="PF09994">
    <property type="entry name" value="T6SS_Tle1-like_cat"/>
    <property type="match status" value="1"/>
</dbReference>
<dbReference type="PANTHER" id="PTHR33840:SF2">
    <property type="entry name" value="TLE1 PHOSPHOLIPASE DOMAIN-CONTAINING PROTEIN"/>
    <property type="match status" value="1"/>
</dbReference>
<protein>
    <recommendedName>
        <fullName evidence="2">T6SS Phospholipase effector Tle1-like catalytic domain-containing protein</fullName>
    </recommendedName>
</protein>
<dbReference type="EMBL" id="JAUEPR010000064">
    <property type="protein sequence ID" value="KAK0468959.1"/>
    <property type="molecule type" value="Genomic_DNA"/>
</dbReference>
<organism evidence="3 4">
    <name type="scientific">Armillaria novae-zelandiae</name>
    <dbReference type="NCBI Taxonomy" id="153914"/>
    <lineage>
        <taxon>Eukaryota</taxon>
        <taxon>Fungi</taxon>
        <taxon>Dikarya</taxon>
        <taxon>Basidiomycota</taxon>
        <taxon>Agaricomycotina</taxon>
        <taxon>Agaricomycetes</taxon>
        <taxon>Agaricomycetidae</taxon>
        <taxon>Agaricales</taxon>
        <taxon>Marasmiineae</taxon>
        <taxon>Physalacriaceae</taxon>
        <taxon>Armillaria</taxon>
    </lineage>
</organism>
<feature type="domain" description="T6SS Phospholipase effector Tle1-like catalytic" evidence="2">
    <location>
        <begin position="24"/>
        <end position="120"/>
    </location>
</feature>
<feature type="chain" id="PRO_5041372091" description="T6SS Phospholipase effector Tle1-like catalytic domain-containing protein" evidence="1">
    <location>
        <begin position="20"/>
        <end position="166"/>
    </location>
</feature>
<name>A0AA39U1R0_9AGAR</name>
<keyword evidence="4" id="KW-1185">Reference proteome</keyword>
<dbReference type="AlphaFoldDB" id="A0AA39U1R0"/>
<comment type="caution">
    <text evidence="3">The sequence shown here is derived from an EMBL/GenBank/DDBJ whole genome shotgun (WGS) entry which is preliminary data.</text>
</comment>